<comment type="caution">
    <text evidence="1">The sequence shown here is derived from an EMBL/GenBank/DDBJ whole genome shotgun (WGS) entry which is preliminary data.</text>
</comment>
<dbReference type="EMBL" id="NPBY01000028">
    <property type="protein sequence ID" value="PAD77688.1"/>
    <property type="molecule type" value="Genomic_DNA"/>
</dbReference>
<gene>
    <name evidence="1" type="ORF">CHH67_08580</name>
</gene>
<accession>A0A268EX43</accession>
<reference evidence="1 2" key="1">
    <citation type="submission" date="2017-07" db="EMBL/GenBank/DDBJ databases">
        <title>Isolation and whole genome analysis of endospore-forming bacteria from heroin.</title>
        <authorList>
            <person name="Kalinowski J."/>
            <person name="Ahrens B."/>
            <person name="Al-Dilaimi A."/>
            <person name="Winkler A."/>
            <person name="Wibberg D."/>
            <person name="Schleenbecker U."/>
            <person name="Ruckert C."/>
            <person name="Wolfel R."/>
            <person name="Grass G."/>
        </authorList>
    </citation>
    <scope>NUCLEOTIDE SEQUENCE [LARGE SCALE GENOMIC DNA]</scope>
    <source>
        <strain evidence="1 2">7537-G1</strain>
    </source>
</reference>
<dbReference type="AlphaFoldDB" id="A0A268EX43"/>
<name>A0A268EX43_9BACL</name>
<sequence>MSNEMSHLIRVGVRILKIGSLNIQGELHAVTPLELHPERLVFLCRWPIPITPNVKLGYEINDGTDQISVAGRIVTEEPFMSSYLYHAEIYADQDQKSRITGMLNRMITDCRQGRLPYPHSNKYIIQ</sequence>
<proteinExistence type="predicted"/>
<protein>
    <submittedName>
        <fullName evidence="1">Uncharacterized protein</fullName>
    </submittedName>
</protein>
<evidence type="ECO:0000313" key="2">
    <source>
        <dbReference type="Proteomes" id="UP000215596"/>
    </source>
</evidence>
<organism evidence="1 2">
    <name type="scientific">Paenibacillus campinasensis</name>
    <dbReference type="NCBI Taxonomy" id="66347"/>
    <lineage>
        <taxon>Bacteria</taxon>
        <taxon>Bacillati</taxon>
        <taxon>Bacillota</taxon>
        <taxon>Bacilli</taxon>
        <taxon>Bacillales</taxon>
        <taxon>Paenibacillaceae</taxon>
        <taxon>Paenibacillus</taxon>
    </lineage>
</organism>
<evidence type="ECO:0000313" key="1">
    <source>
        <dbReference type="EMBL" id="PAD77688.1"/>
    </source>
</evidence>
<dbReference type="Proteomes" id="UP000215596">
    <property type="component" value="Unassembled WGS sequence"/>
</dbReference>